<proteinExistence type="predicted"/>
<keyword evidence="1" id="KW-1133">Transmembrane helix</keyword>
<gene>
    <name evidence="2" type="ORF">PIB30_069397</name>
</gene>
<sequence>MTLELGQTPTQTEVFARTHTRKEDRGWVDKRSKDVDDVFIEELKRLQKERQAIIDAGGPEPPRSTRTRCGHGLRAAARGGGFMAWVWFPPINTHTYLQILRTMTLLVVHLTCSTGIFHSRRRRMLRA</sequence>
<keyword evidence="1" id="KW-0812">Transmembrane</keyword>
<dbReference type="EMBL" id="JASCZI010061176">
    <property type="protein sequence ID" value="MED6137904.1"/>
    <property type="molecule type" value="Genomic_DNA"/>
</dbReference>
<name>A0ABU6SNA2_9FABA</name>
<organism evidence="2 3">
    <name type="scientific">Stylosanthes scabra</name>
    <dbReference type="NCBI Taxonomy" id="79078"/>
    <lineage>
        <taxon>Eukaryota</taxon>
        <taxon>Viridiplantae</taxon>
        <taxon>Streptophyta</taxon>
        <taxon>Embryophyta</taxon>
        <taxon>Tracheophyta</taxon>
        <taxon>Spermatophyta</taxon>
        <taxon>Magnoliopsida</taxon>
        <taxon>eudicotyledons</taxon>
        <taxon>Gunneridae</taxon>
        <taxon>Pentapetalae</taxon>
        <taxon>rosids</taxon>
        <taxon>fabids</taxon>
        <taxon>Fabales</taxon>
        <taxon>Fabaceae</taxon>
        <taxon>Papilionoideae</taxon>
        <taxon>50 kb inversion clade</taxon>
        <taxon>dalbergioids sensu lato</taxon>
        <taxon>Dalbergieae</taxon>
        <taxon>Pterocarpus clade</taxon>
        <taxon>Stylosanthes</taxon>
    </lineage>
</organism>
<dbReference type="Proteomes" id="UP001341840">
    <property type="component" value="Unassembled WGS sequence"/>
</dbReference>
<evidence type="ECO:0000313" key="3">
    <source>
        <dbReference type="Proteomes" id="UP001341840"/>
    </source>
</evidence>
<reference evidence="2 3" key="1">
    <citation type="journal article" date="2023" name="Plants (Basel)">
        <title>Bridging the Gap: Combining Genomics and Transcriptomics Approaches to Understand Stylosanthes scabra, an Orphan Legume from the Brazilian Caatinga.</title>
        <authorList>
            <person name="Ferreira-Neto J.R.C."/>
            <person name="da Silva M.D."/>
            <person name="Binneck E."/>
            <person name="de Melo N.F."/>
            <person name="da Silva R.H."/>
            <person name="de Melo A.L.T.M."/>
            <person name="Pandolfi V."/>
            <person name="Bustamante F.O."/>
            <person name="Brasileiro-Vidal A.C."/>
            <person name="Benko-Iseppon A.M."/>
        </authorList>
    </citation>
    <scope>NUCLEOTIDE SEQUENCE [LARGE SCALE GENOMIC DNA]</scope>
    <source>
        <tissue evidence="2">Leaves</tissue>
    </source>
</reference>
<keyword evidence="3" id="KW-1185">Reference proteome</keyword>
<comment type="caution">
    <text evidence="2">The sequence shown here is derived from an EMBL/GenBank/DDBJ whole genome shotgun (WGS) entry which is preliminary data.</text>
</comment>
<protein>
    <submittedName>
        <fullName evidence="2">Uncharacterized protein</fullName>
    </submittedName>
</protein>
<evidence type="ECO:0000313" key="2">
    <source>
        <dbReference type="EMBL" id="MED6137904.1"/>
    </source>
</evidence>
<evidence type="ECO:0000256" key="1">
    <source>
        <dbReference type="SAM" id="Phobius"/>
    </source>
</evidence>
<accession>A0ABU6SNA2</accession>
<feature type="transmembrane region" description="Helical" evidence="1">
    <location>
        <begin position="96"/>
        <end position="117"/>
    </location>
</feature>
<keyword evidence="1" id="KW-0472">Membrane</keyword>